<feature type="region of interest" description="Disordered" evidence="1">
    <location>
        <begin position="44"/>
        <end position="118"/>
    </location>
</feature>
<dbReference type="Proteomes" id="UP001270362">
    <property type="component" value="Unassembled WGS sequence"/>
</dbReference>
<dbReference type="AlphaFoldDB" id="A0AAE0XJD6"/>
<protein>
    <submittedName>
        <fullName evidence="2">Uncharacterized protein</fullName>
    </submittedName>
</protein>
<name>A0AAE0XJD6_9PEZI</name>
<comment type="caution">
    <text evidence="2">The sequence shown here is derived from an EMBL/GenBank/DDBJ whole genome shotgun (WGS) entry which is preliminary data.</text>
</comment>
<sequence>MTPPKGPCCAVTLSASGTLLEETHNLVSFMLVRWWCVMTGDKAESTGRITRTARPSGRRLDGGNAPVFPSPNNKPSPVHTSSKTKDQRRSQPRRNSMAKLRDLHVYTTGNSTNALAQP</sequence>
<proteinExistence type="predicted"/>
<organism evidence="2 3">
    <name type="scientific">Podospora appendiculata</name>
    <dbReference type="NCBI Taxonomy" id="314037"/>
    <lineage>
        <taxon>Eukaryota</taxon>
        <taxon>Fungi</taxon>
        <taxon>Dikarya</taxon>
        <taxon>Ascomycota</taxon>
        <taxon>Pezizomycotina</taxon>
        <taxon>Sordariomycetes</taxon>
        <taxon>Sordariomycetidae</taxon>
        <taxon>Sordariales</taxon>
        <taxon>Podosporaceae</taxon>
        <taxon>Podospora</taxon>
    </lineage>
</organism>
<evidence type="ECO:0000313" key="3">
    <source>
        <dbReference type="Proteomes" id="UP001270362"/>
    </source>
</evidence>
<gene>
    <name evidence="2" type="ORF">B0T22DRAFT_437135</name>
</gene>
<evidence type="ECO:0000256" key="1">
    <source>
        <dbReference type="SAM" id="MobiDB-lite"/>
    </source>
</evidence>
<keyword evidence="3" id="KW-1185">Reference proteome</keyword>
<accession>A0AAE0XJD6</accession>
<reference evidence="2" key="2">
    <citation type="submission" date="2023-06" db="EMBL/GenBank/DDBJ databases">
        <authorList>
            <consortium name="Lawrence Berkeley National Laboratory"/>
            <person name="Haridas S."/>
            <person name="Hensen N."/>
            <person name="Bonometti L."/>
            <person name="Westerberg I."/>
            <person name="Brannstrom I.O."/>
            <person name="Guillou S."/>
            <person name="Cros-Aarteil S."/>
            <person name="Calhoun S."/>
            <person name="Kuo A."/>
            <person name="Mondo S."/>
            <person name="Pangilinan J."/>
            <person name="Riley R."/>
            <person name="Labutti K."/>
            <person name="Andreopoulos B."/>
            <person name="Lipzen A."/>
            <person name="Chen C."/>
            <person name="Yanf M."/>
            <person name="Daum C."/>
            <person name="Ng V."/>
            <person name="Clum A."/>
            <person name="Steindorff A."/>
            <person name="Ohm R."/>
            <person name="Martin F."/>
            <person name="Silar P."/>
            <person name="Natvig D."/>
            <person name="Lalanne C."/>
            <person name="Gautier V."/>
            <person name="Ament-Velasquez S.L."/>
            <person name="Kruys A."/>
            <person name="Hutchinson M.I."/>
            <person name="Powell A.J."/>
            <person name="Barry K."/>
            <person name="Miller A.N."/>
            <person name="Grigoriev I.V."/>
            <person name="Debuchy R."/>
            <person name="Gladieux P."/>
            <person name="Thoren M.H."/>
            <person name="Johannesson H."/>
        </authorList>
    </citation>
    <scope>NUCLEOTIDE SEQUENCE</scope>
    <source>
        <strain evidence="2">CBS 314.62</strain>
    </source>
</reference>
<evidence type="ECO:0000313" key="2">
    <source>
        <dbReference type="EMBL" id="KAK3694012.1"/>
    </source>
</evidence>
<dbReference type="EMBL" id="JAULSO010000001">
    <property type="protein sequence ID" value="KAK3694012.1"/>
    <property type="molecule type" value="Genomic_DNA"/>
</dbReference>
<reference evidence="2" key="1">
    <citation type="journal article" date="2023" name="Mol. Phylogenet. Evol.">
        <title>Genome-scale phylogeny and comparative genomics of the fungal order Sordariales.</title>
        <authorList>
            <person name="Hensen N."/>
            <person name="Bonometti L."/>
            <person name="Westerberg I."/>
            <person name="Brannstrom I.O."/>
            <person name="Guillou S."/>
            <person name="Cros-Aarteil S."/>
            <person name="Calhoun S."/>
            <person name="Haridas S."/>
            <person name="Kuo A."/>
            <person name="Mondo S."/>
            <person name="Pangilinan J."/>
            <person name="Riley R."/>
            <person name="LaButti K."/>
            <person name="Andreopoulos B."/>
            <person name="Lipzen A."/>
            <person name="Chen C."/>
            <person name="Yan M."/>
            <person name="Daum C."/>
            <person name="Ng V."/>
            <person name="Clum A."/>
            <person name="Steindorff A."/>
            <person name="Ohm R.A."/>
            <person name="Martin F."/>
            <person name="Silar P."/>
            <person name="Natvig D.O."/>
            <person name="Lalanne C."/>
            <person name="Gautier V."/>
            <person name="Ament-Velasquez S.L."/>
            <person name="Kruys A."/>
            <person name="Hutchinson M.I."/>
            <person name="Powell A.J."/>
            <person name="Barry K."/>
            <person name="Miller A.N."/>
            <person name="Grigoriev I.V."/>
            <person name="Debuchy R."/>
            <person name="Gladieux P."/>
            <person name="Hiltunen Thoren M."/>
            <person name="Johannesson H."/>
        </authorList>
    </citation>
    <scope>NUCLEOTIDE SEQUENCE</scope>
    <source>
        <strain evidence="2">CBS 314.62</strain>
    </source>
</reference>
<feature type="compositionally biased region" description="Polar residues" evidence="1">
    <location>
        <begin position="107"/>
        <end position="118"/>
    </location>
</feature>